<keyword evidence="3" id="KW-1185">Reference proteome</keyword>
<gene>
    <name evidence="2" type="ORF">CUC44_18455</name>
</gene>
<evidence type="ECO:0000313" key="2">
    <source>
        <dbReference type="EMBL" id="PJC91872.1"/>
    </source>
</evidence>
<evidence type="ECO:0000256" key="1">
    <source>
        <dbReference type="SAM" id="Phobius"/>
    </source>
</evidence>
<accession>A0A2M8H5P8</accession>
<keyword evidence="1" id="KW-0812">Transmembrane</keyword>
<name>A0A2M8H5P8_9GAMM</name>
<feature type="transmembrane region" description="Helical" evidence="1">
    <location>
        <begin position="96"/>
        <end position="115"/>
    </location>
</feature>
<dbReference type="PIRSF" id="PIRSF011443">
    <property type="entry name" value="YgjV"/>
    <property type="match status" value="1"/>
</dbReference>
<evidence type="ECO:0000313" key="3">
    <source>
        <dbReference type="Proteomes" id="UP000232060"/>
    </source>
</evidence>
<dbReference type="AlphaFoldDB" id="A0A2M8H5P8"/>
<keyword evidence="1" id="KW-0472">Membrane</keyword>
<feature type="transmembrane region" description="Helical" evidence="1">
    <location>
        <begin position="7"/>
        <end position="25"/>
    </location>
</feature>
<feature type="transmembrane region" description="Helical" evidence="1">
    <location>
        <begin position="71"/>
        <end position="90"/>
    </location>
</feature>
<sequence length="180" mass="19626">MLFDNLWFAQSIGLLACLVGATAFLQRQDSKLRLHLTLNGTLMGLHFLLLGSSVAAINCLLCAVRNWVSGYYRGIGVMLLFLALAWTLVIPQIAHPVQILTLVGTTLSTFALFRLKGIALRLCMLSSTICWLTHNIWAGSLGGILQESIFFVINGHTILGLYRAGPQAAQETAKASQEKP</sequence>
<dbReference type="RefSeq" id="WP_100861319.1">
    <property type="nucleotide sequence ID" value="NZ_PGCP01000036.1"/>
</dbReference>
<dbReference type="Proteomes" id="UP000232060">
    <property type="component" value="Unassembled WGS sequence"/>
</dbReference>
<dbReference type="OrthoDB" id="7858522at2"/>
<dbReference type="InterPro" id="IPR019629">
    <property type="entry name" value="Uncharacterised_HI1736/YgjV"/>
</dbReference>
<proteinExistence type="predicted"/>
<protein>
    <submittedName>
        <fullName evidence="2">YgjV family protein</fullName>
    </submittedName>
</protein>
<dbReference type="Pfam" id="PF10688">
    <property type="entry name" value="Imp-YgjV"/>
    <property type="match status" value="1"/>
</dbReference>
<comment type="caution">
    <text evidence="2">The sequence shown here is derived from an EMBL/GenBank/DDBJ whole genome shotgun (WGS) entry which is preliminary data.</text>
</comment>
<feature type="transmembrane region" description="Helical" evidence="1">
    <location>
        <begin position="45"/>
        <end position="64"/>
    </location>
</feature>
<reference evidence="2 3" key="1">
    <citation type="submission" date="2017-11" db="EMBL/GenBank/DDBJ databases">
        <title>Draft genome sequence of environmental isolate Aeromonas lusitania sp. nov. MDC 2473.</title>
        <authorList>
            <person name="Colston S.M."/>
            <person name="Navarro A."/>
            <person name="Martinez-Murcia A.J."/>
            <person name="Graf J."/>
        </authorList>
    </citation>
    <scope>NUCLEOTIDE SEQUENCE [LARGE SCALE GENOMIC DNA]</scope>
    <source>
        <strain evidence="2 3">MDC 2473</strain>
    </source>
</reference>
<dbReference type="InterPro" id="IPR026267">
    <property type="entry name" value="YgjV"/>
</dbReference>
<dbReference type="EMBL" id="PGCP01000036">
    <property type="protein sequence ID" value="PJC91872.1"/>
    <property type="molecule type" value="Genomic_DNA"/>
</dbReference>
<organism evidence="2 3">
    <name type="scientific">Aeromonas lusitana</name>
    <dbReference type="NCBI Taxonomy" id="931529"/>
    <lineage>
        <taxon>Bacteria</taxon>
        <taxon>Pseudomonadati</taxon>
        <taxon>Pseudomonadota</taxon>
        <taxon>Gammaproteobacteria</taxon>
        <taxon>Aeromonadales</taxon>
        <taxon>Aeromonadaceae</taxon>
        <taxon>Aeromonas</taxon>
    </lineage>
</organism>
<keyword evidence="1" id="KW-1133">Transmembrane helix</keyword>